<name>A0ABV4UMC4_9MICC</name>
<evidence type="ECO:0000256" key="8">
    <source>
        <dbReference type="ARBA" id="ARBA00049902"/>
    </source>
</evidence>
<dbReference type="PANTHER" id="PTHR32282">
    <property type="entry name" value="BINDING PROTEIN TRANSPEPTIDASE, PUTATIVE-RELATED"/>
    <property type="match status" value="1"/>
</dbReference>
<keyword evidence="2" id="KW-0645">Protease</keyword>
<dbReference type="InterPro" id="IPR036950">
    <property type="entry name" value="PBP_transglycosylase"/>
</dbReference>
<dbReference type="InterPro" id="IPR012338">
    <property type="entry name" value="Beta-lactam/transpept-like"/>
</dbReference>
<keyword evidence="4 12" id="KW-0808">Transferase</keyword>
<comment type="catalytic activity">
    <reaction evidence="7">
        <text>Preferential cleavage: (Ac)2-L-Lys-D-Ala-|-D-Ala. Also transpeptidation of peptidyl-alanyl moieties that are N-acyl substituents of D-alanine.</text>
        <dbReference type="EC" id="3.4.16.4"/>
    </reaction>
</comment>
<dbReference type="Pfam" id="PF00912">
    <property type="entry name" value="Transgly"/>
    <property type="match status" value="1"/>
</dbReference>
<dbReference type="InterPro" id="IPR001264">
    <property type="entry name" value="Glyco_trans_51"/>
</dbReference>
<evidence type="ECO:0000256" key="2">
    <source>
        <dbReference type="ARBA" id="ARBA00022670"/>
    </source>
</evidence>
<proteinExistence type="predicted"/>
<dbReference type="InterPro" id="IPR023346">
    <property type="entry name" value="Lysozyme-like_dom_sf"/>
</dbReference>
<evidence type="ECO:0000256" key="4">
    <source>
        <dbReference type="ARBA" id="ARBA00022679"/>
    </source>
</evidence>
<sequence>MAGRKSPFFDTATTLGKIVAFFGVSAVCGVLAAGLLVPAASVAGASATAGMEFFDALPAELREEPLSVPSRVLANDGSTIATFYAENRVPVTLDKVSDHMKKAIVSIEDERFYQHNGVDLRGITRAAMHNLTSSTQQGASTLTQQYVNNTLINADSLRGVDKADLTISGTKSIGDKMREVKLAIAVEKEFSKDDILQGYLNMVLFSGTTYGVEAAAQRFYSVPASKLNIQQSAMLAGMVQLPNVYNPTKNPEASLKRRNVVLGAMKKTGAITDAEYRKAVKSGLGLKPKVLKSGCISARTAAYFCDYVTHLVLADPAYGKTVEDRTALLYRGGLTIGTTLDPRLQKEAEKEAANAIAADDESNLGAAIVSVKPGTGEILAMAQNKVYGPQDGTQYTEYNFNVAANAGGSGGFQGGSTMKPYTTLAWLESGRNMWDNVDATRDEYPDGYEWQASCLPGGQTRTYSEDGTWPVNNASDGFKHRMTVDYGLYWSINTATVAQAAQLDLCDIADATERLRLVDGSTGEPQSPASPAFVLGTTDVTPLSQAAAFAAFANEGEYCAPRALTAVSDAAGNKYKVPAQECSQEIEPQTIANLNGTLSKIAGERVAKGTISAPIAGKTGTNNGASSTWFVGYTTGVSTAAWVGRHNGNAQIFGERINGRIYGYADSATFASPMWLAYMQDVIQYYPAEEFGTPETRPSSQVQPQPQDNNPFTDDGDNGDGNDGGDNGGDNGDGNDGDGNDGGDNGDGNDGGDNGDGNDGGDNGDEPSARAEDSAPADPSTSVQPSERGGNGRGNQDETPAPPGGND</sequence>
<gene>
    <name evidence="12" type="ORF">ACETWP_09390</name>
</gene>
<dbReference type="GO" id="GO:0016757">
    <property type="term" value="F:glycosyltransferase activity"/>
    <property type="evidence" value="ECO:0007669"/>
    <property type="project" value="UniProtKB-KW"/>
</dbReference>
<evidence type="ECO:0000313" key="13">
    <source>
        <dbReference type="Proteomes" id="UP001575652"/>
    </source>
</evidence>
<feature type="compositionally biased region" description="Gly residues" evidence="9">
    <location>
        <begin position="721"/>
        <end position="732"/>
    </location>
</feature>
<feature type="domain" description="Glycosyl transferase family 51" evidence="11">
    <location>
        <begin position="77"/>
        <end position="266"/>
    </location>
</feature>
<dbReference type="PANTHER" id="PTHR32282:SF33">
    <property type="entry name" value="PEPTIDOGLYCAN GLYCOSYLTRANSFERASE"/>
    <property type="match status" value="1"/>
</dbReference>
<organism evidence="12 13">
    <name type="scientific">Arthrobacter halodurans</name>
    <dbReference type="NCBI Taxonomy" id="516699"/>
    <lineage>
        <taxon>Bacteria</taxon>
        <taxon>Bacillati</taxon>
        <taxon>Actinomycetota</taxon>
        <taxon>Actinomycetes</taxon>
        <taxon>Micrococcales</taxon>
        <taxon>Micrococcaceae</taxon>
        <taxon>Arthrobacter</taxon>
    </lineage>
</organism>
<dbReference type="EMBL" id="JBHDLJ010000006">
    <property type="protein sequence ID" value="MFB0834800.1"/>
    <property type="molecule type" value="Genomic_DNA"/>
</dbReference>
<keyword evidence="1" id="KW-0121">Carboxypeptidase</keyword>
<evidence type="ECO:0000256" key="3">
    <source>
        <dbReference type="ARBA" id="ARBA00022676"/>
    </source>
</evidence>
<evidence type="ECO:0000256" key="1">
    <source>
        <dbReference type="ARBA" id="ARBA00022645"/>
    </source>
</evidence>
<protein>
    <submittedName>
        <fullName evidence="12">Transglycosylase domain-containing protein</fullName>
        <ecNumber evidence="12">2.4.-.-</ecNumber>
    </submittedName>
</protein>
<evidence type="ECO:0000256" key="5">
    <source>
        <dbReference type="ARBA" id="ARBA00022801"/>
    </source>
</evidence>
<dbReference type="SUPFAM" id="SSF53955">
    <property type="entry name" value="Lysozyme-like"/>
    <property type="match status" value="1"/>
</dbReference>
<keyword evidence="3 12" id="KW-0328">Glycosyltransferase</keyword>
<dbReference type="InterPro" id="IPR050396">
    <property type="entry name" value="Glycosyltr_51/Transpeptidase"/>
</dbReference>
<dbReference type="EC" id="2.4.-.-" evidence="12"/>
<feature type="compositionally biased region" description="Gly residues" evidence="9">
    <location>
        <begin position="742"/>
        <end position="761"/>
    </location>
</feature>
<keyword evidence="6" id="KW-0511">Multifunctional enzyme</keyword>
<evidence type="ECO:0000256" key="7">
    <source>
        <dbReference type="ARBA" id="ARBA00034000"/>
    </source>
</evidence>
<evidence type="ECO:0000256" key="6">
    <source>
        <dbReference type="ARBA" id="ARBA00023268"/>
    </source>
</evidence>
<dbReference type="Gene3D" id="3.40.710.10">
    <property type="entry name" value="DD-peptidase/beta-lactamase superfamily"/>
    <property type="match status" value="1"/>
</dbReference>
<keyword evidence="5" id="KW-0378">Hydrolase</keyword>
<accession>A0ABV4UMC4</accession>
<keyword evidence="13" id="KW-1185">Reference proteome</keyword>
<dbReference type="SUPFAM" id="SSF56601">
    <property type="entry name" value="beta-lactamase/transpeptidase-like"/>
    <property type="match status" value="1"/>
</dbReference>
<dbReference type="RefSeq" id="WP_373971973.1">
    <property type="nucleotide sequence ID" value="NZ_JBHDLJ010000006.1"/>
</dbReference>
<dbReference type="Gene3D" id="1.10.3810.10">
    <property type="entry name" value="Biosynthetic peptidoglycan transglycosylase-like"/>
    <property type="match status" value="1"/>
</dbReference>
<dbReference type="Proteomes" id="UP001575652">
    <property type="component" value="Unassembled WGS sequence"/>
</dbReference>
<evidence type="ECO:0000259" key="11">
    <source>
        <dbReference type="Pfam" id="PF00912"/>
    </source>
</evidence>
<feature type="compositionally biased region" description="Polar residues" evidence="9">
    <location>
        <begin position="696"/>
        <end position="712"/>
    </location>
</feature>
<feature type="domain" description="Penicillin-binding protein transpeptidase" evidence="10">
    <location>
        <begin position="367"/>
        <end position="430"/>
    </location>
</feature>
<reference evidence="12 13" key="1">
    <citation type="submission" date="2024-09" db="EMBL/GenBank/DDBJ databases">
        <authorList>
            <person name="Salinas-Garcia M.A."/>
            <person name="Prieme A."/>
        </authorList>
    </citation>
    <scope>NUCLEOTIDE SEQUENCE [LARGE SCALE GENOMIC DNA]</scope>
    <source>
        <strain evidence="12 13">DSM 21081</strain>
    </source>
</reference>
<evidence type="ECO:0000259" key="10">
    <source>
        <dbReference type="Pfam" id="PF00905"/>
    </source>
</evidence>
<comment type="caution">
    <text evidence="12">The sequence shown here is derived from an EMBL/GenBank/DDBJ whole genome shotgun (WGS) entry which is preliminary data.</text>
</comment>
<comment type="catalytic activity">
    <reaction evidence="8">
        <text>[GlcNAc-(1-&gt;4)-Mur2Ac(oyl-L-Ala-gamma-D-Glu-L-Lys-D-Ala-D-Ala)](n)-di-trans,octa-cis-undecaprenyl diphosphate + beta-D-GlcNAc-(1-&gt;4)-Mur2Ac(oyl-L-Ala-gamma-D-Glu-L-Lys-D-Ala-D-Ala)-di-trans,octa-cis-undecaprenyl diphosphate = [GlcNAc-(1-&gt;4)-Mur2Ac(oyl-L-Ala-gamma-D-Glu-L-Lys-D-Ala-D-Ala)](n+1)-di-trans,octa-cis-undecaprenyl diphosphate + di-trans,octa-cis-undecaprenyl diphosphate + H(+)</text>
        <dbReference type="Rhea" id="RHEA:23708"/>
        <dbReference type="Rhea" id="RHEA-COMP:9602"/>
        <dbReference type="Rhea" id="RHEA-COMP:9603"/>
        <dbReference type="ChEBI" id="CHEBI:15378"/>
        <dbReference type="ChEBI" id="CHEBI:58405"/>
        <dbReference type="ChEBI" id="CHEBI:60033"/>
        <dbReference type="ChEBI" id="CHEBI:78435"/>
        <dbReference type="EC" id="2.4.99.28"/>
    </reaction>
</comment>
<dbReference type="Pfam" id="PF00905">
    <property type="entry name" value="Transpeptidase"/>
    <property type="match status" value="2"/>
</dbReference>
<feature type="domain" description="Penicillin-binding protein transpeptidase" evidence="10">
    <location>
        <begin position="480"/>
        <end position="635"/>
    </location>
</feature>
<evidence type="ECO:0000256" key="9">
    <source>
        <dbReference type="SAM" id="MobiDB-lite"/>
    </source>
</evidence>
<dbReference type="InterPro" id="IPR001460">
    <property type="entry name" value="PCN-bd_Tpept"/>
</dbReference>
<feature type="region of interest" description="Disordered" evidence="9">
    <location>
        <begin position="691"/>
        <end position="807"/>
    </location>
</feature>
<evidence type="ECO:0000313" key="12">
    <source>
        <dbReference type="EMBL" id="MFB0834800.1"/>
    </source>
</evidence>